<dbReference type="CDD" id="cd02947">
    <property type="entry name" value="TRX_family"/>
    <property type="match status" value="1"/>
</dbReference>
<comment type="caution">
    <text evidence="3">The sequence shown here is derived from an EMBL/GenBank/DDBJ whole genome shotgun (WGS) entry which is preliminary data.</text>
</comment>
<dbReference type="Proteomes" id="UP000623509">
    <property type="component" value="Unassembled WGS sequence"/>
</dbReference>
<dbReference type="SUPFAM" id="SSF52833">
    <property type="entry name" value="Thioredoxin-like"/>
    <property type="match status" value="1"/>
</dbReference>
<feature type="domain" description="Thioredoxin" evidence="1">
    <location>
        <begin position="8"/>
        <end position="69"/>
    </location>
</feature>
<name>A0A272ESB3_9RHOO</name>
<keyword evidence="5" id="KW-1185">Reference proteome</keyword>
<dbReference type="InterPro" id="IPR013766">
    <property type="entry name" value="Thioredoxin_domain"/>
</dbReference>
<accession>A0A272ESB3</accession>
<dbReference type="Pfam" id="PF00085">
    <property type="entry name" value="Thioredoxin"/>
    <property type="match status" value="1"/>
</dbReference>
<reference evidence="2 5" key="1">
    <citation type="submission" date="2016-08" db="EMBL/GenBank/DDBJ databases">
        <title>Candidatus Dactylopiibacterium carminicum genome sequence.</title>
        <authorList>
            <person name="Ramirez-Puebla S.T."/>
            <person name="Ormeno-Orrillo E."/>
            <person name="Vera-Ponce De Leon A."/>
            <person name="Luis L."/>
            <person name="Sanchez-Flores A."/>
            <person name="Monica R."/>
            <person name="Martinez-Romero E."/>
        </authorList>
    </citation>
    <scope>NUCLEOTIDE SEQUENCE [LARGE SCALE GENOMIC DNA]</scope>
    <source>
        <strain evidence="2">END1</strain>
    </source>
</reference>
<dbReference type="Proteomes" id="UP000216107">
    <property type="component" value="Unassembled WGS sequence"/>
</dbReference>
<evidence type="ECO:0000259" key="1">
    <source>
        <dbReference type="Pfam" id="PF00085"/>
    </source>
</evidence>
<sequence length="125" mass="14108">MFVESAGEFLVSCLCAQWCGTCREYRPGFDSLATKFPGVAFRWVDIEDEPEIAGDLDVENFPTLVIQRGHDVLFCGPMLPMRHLLERLLETFLAQTAEESAQYARGNAERLGWQGLADIRARLPE</sequence>
<dbReference type="OrthoDB" id="8521206at2"/>
<protein>
    <submittedName>
        <fullName evidence="3">Thiol reductase thioredoxin</fullName>
    </submittedName>
</protein>
<dbReference type="AlphaFoldDB" id="A0A272ESB3"/>
<dbReference type="Gene3D" id="3.40.30.10">
    <property type="entry name" value="Glutaredoxin"/>
    <property type="match status" value="1"/>
</dbReference>
<evidence type="ECO:0000313" key="5">
    <source>
        <dbReference type="Proteomes" id="UP000623509"/>
    </source>
</evidence>
<reference evidence="3 4" key="2">
    <citation type="submission" date="2017-07" db="EMBL/GenBank/DDBJ databases">
        <title>Candidatus Dactylopiibacterium carminicum, a nitrogen-fixing symbiont of the cochineal insect Dactylopius coccus and Dactylopius opuntiae (Hemiptera: Coccoidea: Dactylopiidae).</title>
        <authorList>
            <person name="Vera A."/>
        </authorList>
    </citation>
    <scope>NUCLEOTIDE SEQUENCE [LARGE SCALE GENOMIC DNA]</scope>
    <source>
        <strain evidence="3 4">NFDCM</strain>
    </source>
</reference>
<evidence type="ECO:0000313" key="2">
    <source>
        <dbReference type="EMBL" id="KAF7598998.1"/>
    </source>
</evidence>
<proteinExistence type="predicted"/>
<dbReference type="EMBL" id="MDUX01000031">
    <property type="protein sequence ID" value="KAF7598998.1"/>
    <property type="molecule type" value="Genomic_DNA"/>
</dbReference>
<dbReference type="InterPro" id="IPR036249">
    <property type="entry name" value="Thioredoxin-like_sf"/>
</dbReference>
<gene>
    <name evidence="2" type="ORF">BGI27_10345</name>
    <name evidence="3" type="ORF">CGU29_09505</name>
</gene>
<dbReference type="EMBL" id="NMRN01000026">
    <property type="protein sequence ID" value="PAS92936.1"/>
    <property type="molecule type" value="Genomic_DNA"/>
</dbReference>
<organism evidence="3 4">
    <name type="scientific">Candidatus Dactylopiibacterium carminicum</name>
    <dbReference type="NCBI Taxonomy" id="857335"/>
    <lineage>
        <taxon>Bacteria</taxon>
        <taxon>Pseudomonadati</taxon>
        <taxon>Pseudomonadota</taxon>
        <taxon>Betaproteobacteria</taxon>
        <taxon>Rhodocyclales</taxon>
        <taxon>Rhodocyclaceae</taxon>
        <taxon>Candidatus Dactylopiibacterium</taxon>
    </lineage>
</organism>
<evidence type="ECO:0000313" key="3">
    <source>
        <dbReference type="EMBL" id="PAS92936.1"/>
    </source>
</evidence>
<evidence type="ECO:0000313" key="4">
    <source>
        <dbReference type="Proteomes" id="UP000216107"/>
    </source>
</evidence>